<proteinExistence type="predicted"/>
<organism evidence="2 3">
    <name type="scientific">Ensete ventricosum</name>
    <name type="common">Abyssinian banana</name>
    <name type="synonym">Musa ensete</name>
    <dbReference type="NCBI Taxonomy" id="4639"/>
    <lineage>
        <taxon>Eukaryota</taxon>
        <taxon>Viridiplantae</taxon>
        <taxon>Streptophyta</taxon>
        <taxon>Embryophyta</taxon>
        <taxon>Tracheophyta</taxon>
        <taxon>Spermatophyta</taxon>
        <taxon>Magnoliopsida</taxon>
        <taxon>Liliopsida</taxon>
        <taxon>Zingiberales</taxon>
        <taxon>Musaceae</taxon>
        <taxon>Ensete</taxon>
    </lineage>
</organism>
<sequence length="260" mass="29488">MSSERLFGDSGTEHRPEPDHPRPIEEATVAVPTPNRFRRIMTDPGFPSPASNPAPFMVTTEPDFDTLSTDTADSLREQVRRVHQWLDKVQKEVLKSREECDKRRYCRFHREYGHNTEEYHDLQYQIEDLIRRGHLRSEGEEHSSHDDALAISIRMANAYVKRVMIDTGSSANVFYVDAFQIFGLTDLDLAPLTSTLTGFTGDSVSPLGATTIPVTFGGEPRSKTCWYHLWWSSSHRRTTPSSGARPSTGSGRSFLRTIRS</sequence>
<comment type="caution">
    <text evidence="2">The sequence shown here is derived from an EMBL/GenBank/DDBJ whole genome shotgun (WGS) entry which is preliminary data.</text>
</comment>
<gene>
    <name evidence="2" type="ORF">B296_00049550</name>
</gene>
<reference evidence="2 3" key="1">
    <citation type="journal article" date="2014" name="Agronomy (Basel)">
        <title>A Draft Genome Sequence for Ensete ventricosum, the Drought-Tolerant Tree Against Hunger.</title>
        <authorList>
            <person name="Harrison J."/>
            <person name="Moore K.A."/>
            <person name="Paszkiewicz K."/>
            <person name="Jones T."/>
            <person name="Grant M."/>
            <person name="Ambacheew D."/>
            <person name="Muzemil S."/>
            <person name="Studholme D.J."/>
        </authorList>
    </citation>
    <scope>NUCLEOTIDE SEQUENCE [LARGE SCALE GENOMIC DNA]</scope>
</reference>
<feature type="region of interest" description="Disordered" evidence="1">
    <location>
        <begin position="235"/>
        <end position="260"/>
    </location>
</feature>
<dbReference type="PANTHER" id="PTHR33240">
    <property type="entry name" value="OS08G0508500 PROTEIN"/>
    <property type="match status" value="1"/>
</dbReference>
<evidence type="ECO:0000313" key="2">
    <source>
        <dbReference type="EMBL" id="RRT31414.1"/>
    </source>
</evidence>
<evidence type="ECO:0000256" key="1">
    <source>
        <dbReference type="SAM" id="MobiDB-lite"/>
    </source>
</evidence>
<dbReference type="AlphaFoldDB" id="A0A426WVW9"/>
<dbReference type="EMBL" id="AMZH03040162">
    <property type="protein sequence ID" value="RRT31414.1"/>
    <property type="molecule type" value="Genomic_DNA"/>
</dbReference>
<protein>
    <recommendedName>
        <fullName evidence="4">Retrotransposon gag domain-containing protein</fullName>
    </recommendedName>
</protein>
<dbReference type="Proteomes" id="UP000287651">
    <property type="component" value="Unassembled WGS sequence"/>
</dbReference>
<name>A0A426WVW9_ENSVE</name>
<evidence type="ECO:0000313" key="3">
    <source>
        <dbReference type="Proteomes" id="UP000287651"/>
    </source>
</evidence>
<accession>A0A426WVW9</accession>
<feature type="compositionally biased region" description="Basic and acidic residues" evidence="1">
    <location>
        <begin position="11"/>
        <end position="25"/>
    </location>
</feature>
<feature type="region of interest" description="Disordered" evidence="1">
    <location>
        <begin position="1"/>
        <end position="27"/>
    </location>
</feature>
<evidence type="ECO:0008006" key="4">
    <source>
        <dbReference type="Google" id="ProtNLM"/>
    </source>
</evidence>
<feature type="compositionally biased region" description="Polar residues" evidence="1">
    <location>
        <begin position="239"/>
        <end position="251"/>
    </location>
</feature>
<dbReference type="PANTHER" id="PTHR33240:SF8">
    <property type="entry name" value="OS03G0439900 PROTEIN"/>
    <property type="match status" value="1"/>
</dbReference>